<gene>
    <name evidence="2" type="ORF">OLEA9_A002882</name>
</gene>
<reference evidence="2 3" key="1">
    <citation type="submission" date="2019-12" db="EMBL/GenBank/DDBJ databases">
        <authorList>
            <person name="Alioto T."/>
            <person name="Alioto T."/>
            <person name="Gomez Garrido J."/>
        </authorList>
    </citation>
    <scope>NUCLEOTIDE SEQUENCE [LARGE SCALE GENOMIC DNA]</scope>
</reference>
<comment type="caution">
    <text evidence="2">The sequence shown here is derived from an EMBL/GenBank/DDBJ whole genome shotgun (WGS) entry which is preliminary data.</text>
</comment>
<dbReference type="Gramene" id="OE9A002882T4">
    <property type="protein sequence ID" value="OE9A002882C4"/>
    <property type="gene ID" value="OE9A002882"/>
</dbReference>
<name>A0A8S0SD87_OLEEU</name>
<keyword evidence="2" id="KW-0808">Transferase</keyword>
<protein>
    <submittedName>
        <fullName evidence="2">Branched-chain-amino-acid aminotransferase 2, chloroplastic-like</fullName>
    </submittedName>
</protein>
<organism evidence="2 3">
    <name type="scientific">Olea europaea subsp. europaea</name>
    <dbReference type="NCBI Taxonomy" id="158383"/>
    <lineage>
        <taxon>Eukaryota</taxon>
        <taxon>Viridiplantae</taxon>
        <taxon>Streptophyta</taxon>
        <taxon>Embryophyta</taxon>
        <taxon>Tracheophyta</taxon>
        <taxon>Spermatophyta</taxon>
        <taxon>Magnoliopsida</taxon>
        <taxon>eudicotyledons</taxon>
        <taxon>Gunneridae</taxon>
        <taxon>Pentapetalae</taxon>
        <taxon>asterids</taxon>
        <taxon>lamiids</taxon>
        <taxon>Lamiales</taxon>
        <taxon>Oleaceae</taxon>
        <taxon>Oleeae</taxon>
        <taxon>Olea</taxon>
    </lineage>
</organism>
<keyword evidence="2" id="KW-0032">Aminotransferase</keyword>
<feature type="chain" id="PRO_5035946290" evidence="1">
    <location>
        <begin position="20"/>
        <end position="73"/>
    </location>
</feature>
<keyword evidence="1" id="KW-0732">Signal</keyword>
<dbReference type="Gene3D" id="3.20.10.10">
    <property type="entry name" value="D-amino Acid Aminotransferase, subunit A, domain 2"/>
    <property type="match status" value="1"/>
</dbReference>
<feature type="signal peptide" evidence="1">
    <location>
        <begin position="1"/>
        <end position="19"/>
    </location>
</feature>
<evidence type="ECO:0000313" key="2">
    <source>
        <dbReference type="EMBL" id="CAA2990346.1"/>
    </source>
</evidence>
<sequence>MLRMNFIILLELGLEVLKSLNRARNRGFSYALYLDSMNKRYIEEFFSCNVFILKVLPEGLQAGSMIVIFELEQ</sequence>
<keyword evidence="3" id="KW-1185">Reference proteome</keyword>
<dbReference type="InterPro" id="IPR043132">
    <property type="entry name" value="BCAT-like_C"/>
</dbReference>
<dbReference type="AlphaFoldDB" id="A0A8S0SD87"/>
<proteinExistence type="predicted"/>
<dbReference type="EMBL" id="CACTIH010004252">
    <property type="protein sequence ID" value="CAA2990346.1"/>
    <property type="molecule type" value="Genomic_DNA"/>
</dbReference>
<dbReference type="GO" id="GO:0008483">
    <property type="term" value="F:transaminase activity"/>
    <property type="evidence" value="ECO:0007669"/>
    <property type="project" value="UniProtKB-KW"/>
</dbReference>
<accession>A0A8S0SD87</accession>
<evidence type="ECO:0000313" key="3">
    <source>
        <dbReference type="Proteomes" id="UP000594638"/>
    </source>
</evidence>
<evidence type="ECO:0000256" key="1">
    <source>
        <dbReference type="SAM" id="SignalP"/>
    </source>
</evidence>
<dbReference type="Proteomes" id="UP000594638">
    <property type="component" value="Unassembled WGS sequence"/>
</dbReference>